<name>A0A1M5KAD5_9BACT</name>
<evidence type="ECO:0000313" key="3">
    <source>
        <dbReference type="EMBL" id="SHG49439.1"/>
    </source>
</evidence>
<dbReference type="Proteomes" id="UP000184212">
    <property type="component" value="Unassembled WGS sequence"/>
</dbReference>
<reference evidence="3 4" key="1">
    <citation type="submission" date="2016-11" db="EMBL/GenBank/DDBJ databases">
        <authorList>
            <person name="Jaros S."/>
            <person name="Januszkiewicz K."/>
            <person name="Wedrychowicz H."/>
        </authorList>
    </citation>
    <scope>NUCLEOTIDE SEQUENCE [LARGE SCALE GENOMIC DNA]</scope>
    <source>
        <strain evidence="3 4">DSM 24574</strain>
    </source>
</reference>
<dbReference type="RefSeq" id="WP_073130801.1">
    <property type="nucleotide sequence ID" value="NZ_FQWQ01000001.1"/>
</dbReference>
<proteinExistence type="predicted"/>
<protein>
    <recommendedName>
        <fullName evidence="2">3-keto-alpha-glucoside-1,2-lyase/3-keto-2-hydroxy-glucal hydratase domain-containing protein</fullName>
    </recommendedName>
</protein>
<dbReference type="Pfam" id="PF06439">
    <property type="entry name" value="3keto-disac_hyd"/>
    <property type="match status" value="1"/>
</dbReference>
<dbReference type="STRING" id="947013.SAMN04488109_0517"/>
<dbReference type="InterPro" id="IPR013320">
    <property type="entry name" value="ConA-like_dom_sf"/>
</dbReference>
<dbReference type="OrthoDB" id="9806233at2"/>
<dbReference type="GO" id="GO:0004553">
    <property type="term" value="F:hydrolase activity, hydrolyzing O-glycosyl compounds"/>
    <property type="evidence" value="ECO:0007669"/>
    <property type="project" value="UniProtKB-ARBA"/>
</dbReference>
<keyword evidence="1" id="KW-0732">Signal</keyword>
<keyword evidence="4" id="KW-1185">Reference proteome</keyword>
<dbReference type="Gene3D" id="2.60.120.560">
    <property type="entry name" value="Exo-inulinase, domain 1"/>
    <property type="match status" value="1"/>
</dbReference>
<dbReference type="GO" id="GO:0005975">
    <property type="term" value="P:carbohydrate metabolic process"/>
    <property type="evidence" value="ECO:0007669"/>
    <property type="project" value="UniProtKB-ARBA"/>
</dbReference>
<accession>A0A1M5KAD5</accession>
<organism evidence="3 4">
    <name type="scientific">Chryseolinea serpens</name>
    <dbReference type="NCBI Taxonomy" id="947013"/>
    <lineage>
        <taxon>Bacteria</taxon>
        <taxon>Pseudomonadati</taxon>
        <taxon>Bacteroidota</taxon>
        <taxon>Cytophagia</taxon>
        <taxon>Cytophagales</taxon>
        <taxon>Fulvivirgaceae</taxon>
        <taxon>Chryseolinea</taxon>
    </lineage>
</organism>
<dbReference type="SUPFAM" id="SSF49899">
    <property type="entry name" value="Concanavalin A-like lectins/glucanases"/>
    <property type="match status" value="1"/>
</dbReference>
<dbReference type="AlphaFoldDB" id="A0A1M5KAD5"/>
<sequence>MKKIYSTSLLWCALICLVSTVNAQNNTLTAQEKKDGWKLLFDGKTTAGWHNYNKKGIGAGWKVADGALYLDASTKEGRGDIVTDKTYQDYELVLEWKIDSCGNSGLMFNVVEDPASSAPYHSGPEMQILDNDCHPDGKIHKHRTGDLYDLIASSSEPVKHGDWNQFRIVSKNAHMEFYVNGVKVVEFTMHTPEWDQLVAGSKFKAWPVFGKSVKGSIALQDHGNKVWFRNLKIRELK</sequence>
<dbReference type="InterPro" id="IPR010496">
    <property type="entry name" value="AL/BT2_dom"/>
</dbReference>
<feature type="chain" id="PRO_5012160628" description="3-keto-alpha-glucoside-1,2-lyase/3-keto-2-hydroxy-glucal hydratase domain-containing protein" evidence="1">
    <location>
        <begin position="24"/>
        <end position="237"/>
    </location>
</feature>
<gene>
    <name evidence="3" type="ORF">SAMN04488109_0517</name>
</gene>
<feature type="signal peptide" evidence="1">
    <location>
        <begin position="1"/>
        <end position="23"/>
    </location>
</feature>
<evidence type="ECO:0000256" key="1">
    <source>
        <dbReference type="SAM" id="SignalP"/>
    </source>
</evidence>
<evidence type="ECO:0000313" key="4">
    <source>
        <dbReference type="Proteomes" id="UP000184212"/>
    </source>
</evidence>
<feature type="domain" description="3-keto-alpha-glucoside-1,2-lyase/3-keto-2-hydroxy-glucal hydratase" evidence="2">
    <location>
        <begin position="36"/>
        <end position="234"/>
    </location>
</feature>
<evidence type="ECO:0000259" key="2">
    <source>
        <dbReference type="Pfam" id="PF06439"/>
    </source>
</evidence>
<dbReference type="EMBL" id="FQWQ01000001">
    <property type="protein sequence ID" value="SHG49439.1"/>
    <property type="molecule type" value="Genomic_DNA"/>
</dbReference>